<evidence type="ECO:0000256" key="1">
    <source>
        <dbReference type="SAM" id="MobiDB-lite"/>
    </source>
</evidence>
<dbReference type="RefSeq" id="WP_003097053.1">
    <property type="nucleotide sequence ID" value="NZ_AOUO01000374.1"/>
</dbReference>
<evidence type="ECO:0000313" key="3">
    <source>
        <dbReference type="EMBL" id="EOD65762.1"/>
    </source>
</evidence>
<reference evidence="3 4" key="1">
    <citation type="submission" date="2013-02" db="EMBL/GenBank/DDBJ databases">
        <title>Draft genome sequence of Amycolatopsis vancoresmycina strain DSM 44592T.</title>
        <authorList>
            <person name="Kumar S."/>
            <person name="Kaur N."/>
            <person name="Kaur C."/>
            <person name="Raghava G.P.S."/>
            <person name="Mayilraj S."/>
        </authorList>
    </citation>
    <scope>NUCLEOTIDE SEQUENCE [LARGE SCALE GENOMIC DNA]</scope>
    <source>
        <strain evidence="3 4">DSM 44592</strain>
    </source>
</reference>
<dbReference type="Proteomes" id="UP000014139">
    <property type="component" value="Unassembled WGS sequence"/>
</dbReference>
<dbReference type="EMBL" id="AOUO01000374">
    <property type="protein sequence ID" value="EOD65762.1"/>
    <property type="molecule type" value="Genomic_DNA"/>
</dbReference>
<dbReference type="OrthoDB" id="7671932at2"/>
<comment type="caution">
    <text evidence="3">The sequence shown here is derived from an EMBL/GenBank/DDBJ whole genome shotgun (WGS) entry which is preliminary data.</text>
</comment>
<dbReference type="AlphaFoldDB" id="R1G2R8"/>
<dbReference type="PATRIC" id="fig|1292037.4.peg.4728"/>
<gene>
    <name evidence="3" type="ORF">H480_25012</name>
</gene>
<organism evidence="3 4">
    <name type="scientific">Amycolatopsis vancoresmycina DSM 44592</name>
    <dbReference type="NCBI Taxonomy" id="1292037"/>
    <lineage>
        <taxon>Bacteria</taxon>
        <taxon>Bacillati</taxon>
        <taxon>Actinomycetota</taxon>
        <taxon>Actinomycetes</taxon>
        <taxon>Pseudonocardiales</taxon>
        <taxon>Pseudonocardiaceae</taxon>
        <taxon>Amycolatopsis</taxon>
    </lineage>
</organism>
<accession>R1G2R8</accession>
<protein>
    <submittedName>
        <fullName evidence="3">Peptidoglycan-binding domain 1 protein</fullName>
    </submittedName>
</protein>
<evidence type="ECO:0000313" key="4">
    <source>
        <dbReference type="Proteomes" id="UP000014139"/>
    </source>
</evidence>
<feature type="region of interest" description="Disordered" evidence="1">
    <location>
        <begin position="1"/>
        <end position="24"/>
    </location>
</feature>
<feature type="domain" description="ARB-07466-like C-terminal" evidence="2">
    <location>
        <begin position="77"/>
        <end position="187"/>
    </location>
</feature>
<evidence type="ECO:0000259" key="2">
    <source>
        <dbReference type="Pfam" id="PF26571"/>
    </source>
</evidence>
<feature type="compositionally biased region" description="Basic and acidic residues" evidence="1">
    <location>
        <begin position="1"/>
        <end position="13"/>
    </location>
</feature>
<sequence>MSGKRKTEGERAPRRAPPPGPVAREVAISTVTATTWPGPGRRAGTVEGLAAALRGFGPGIDEPAAYDPQTGSSPVPQPGVTAFRDLVLEAFPDTGSLGIVRAPHVAGRSEHKEGRAWDWKVCRDTQGEVADALLSWLLAPDWHGNPFAAARRFGVMYLIWDSRIWGAYAAAQGWRPYTGPHPHTDHVHISFSRSGARGETSWWRRFGLTATANPAPREAL</sequence>
<name>R1G2R8_9PSEU</name>
<dbReference type="eggNOG" id="COG3409">
    <property type="taxonomic scope" value="Bacteria"/>
</dbReference>
<dbReference type="Pfam" id="PF26571">
    <property type="entry name" value="VldE"/>
    <property type="match status" value="1"/>
</dbReference>
<keyword evidence="4" id="KW-1185">Reference proteome</keyword>
<dbReference type="InterPro" id="IPR058593">
    <property type="entry name" value="ARB_07466-like_C"/>
</dbReference>
<proteinExistence type="predicted"/>